<evidence type="ECO:0000313" key="4">
    <source>
        <dbReference type="Proteomes" id="UP000228906"/>
    </source>
</evidence>
<proteinExistence type="predicted"/>
<gene>
    <name evidence="3" type="ORF">COU03_03770</name>
</gene>
<keyword evidence="1" id="KW-1133">Transmembrane helix</keyword>
<dbReference type="InterPro" id="IPR005182">
    <property type="entry name" value="YdbS-like_PH"/>
</dbReference>
<dbReference type="EMBL" id="PFAV01000070">
    <property type="protein sequence ID" value="PIR90888.1"/>
    <property type="molecule type" value="Genomic_DNA"/>
</dbReference>
<sequence>MPSNIISSTNSFRGQQASEQTVLVSRRHWITLFWPVFFIIAFAFLPSLVYHYINQSNWYSQWTDFFWFLSALYYFFLWDVLFYNLMIYTLNTIVITNKRIIKNEQAGFFRYASAELDLAKIQDVSVKVHGAWAAIFHFGDLEIQTAGTQNKFLFDRLPKPEKIKQTITDLQAL</sequence>
<keyword evidence="1" id="KW-0812">Transmembrane</keyword>
<keyword evidence="1" id="KW-0472">Membrane</keyword>
<dbReference type="PANTHER" id="PTHR37938:SF1">
    <property type="entry name" value="BLL0215 PROTEIN"/>
    <property type="match status" value="1"/>
</dbReference>
<evidence type="ECO:0000313" key="3">
    <source>
        <dbReference type="EMBL" id="PIR90888.1"/>
    </source>
</evidence>
<dbReference type="PANTHER" id="PTHR37938">
    <property type="entry name" value="BLL0215 PROTEIN"/>
    <property type="match status" value="1"/>
</dbReference>
<feature type="transmembrane region" description="Helical" evidence="1">
    <location>
        <begin position="65"/>
        <end position="90"/>
    </location>
</feature>
<reference evidence="4" key="1">
    <citation type="submission" date="2017-09" db="EMBL/GenBank/DDBJ databases">
        <title>Depth-based differentiation of microbial function through sediment-hosted aquifers and enrichment of novel symbionts in the deep terrestrial subsurface.</title>
        <authorList>
            <person name="Probst A.J."/>
            <person name="Ladd B."/>
            <person name="Jarett J.K."/>
            <person name="Geller-Mcgrath D.E."/>
            <person name="Sieber C.M.K."/>
            <person name="Emerson J.B."/>
            <person name="Anantharaman K."/>
            <person name="Thomas B.C."/>
            <person name="Malmstrom R."/>
            <person name="Stieglmeier M."/>
            <person name="Klingl A."/>
            <person name="Woyke T."/>
            <person name="Ryan C.M."/>
            <person name="Banfield J.F."/>
        </authorList>
    </citation>
    <scope>NUCLEOTIDE SEQUENCE [LARGE SCALE GENOMIC DNA]</scope>
</reference>
<comment type="caution">
    <text evidence="3">The sequence shown here is derived from an EMBL/GenBank/DDBJ whole genome shotgun (WGS) entry which is preliminary data.</text>
</comment>
<organism evidence="3 4">
    <name type="scientific">bacterium (Candidatus Gribaldobacteria) CG10_big_fil_rev_8_21_14_0_10_41_12</name>
    <dbReference type="NCBI Taxonomy" id="2014277"/>
    <lineage>
        <taxon>Bacteria</taxon>
        <taxon>Candidatus Gribaldobacteria</taxon>
    </lineage>
</organism>
<name>A0A2H0UVM9_9BACT</name>
<protein>
    <recommendedName>
        <fullName evidence="2">YdbS-like PH domain-containing protein</fullName>
    </recommendedName>
</protein>
<feature type="transmembrane region" description="Helical" evidence="1">
    <location>
        <begin position="32"/>
        <end position="53"/>
    </location>
</feature>
<accession>A0A2H0UVM9</accession>
<dbReference type="Pfam" id="PF03703">
    <property type="entry name" value="bPH_2"/>
    <property type="match status" value="1"/>
</dbReference>
<evidence type="ECO:0000259" key="2">
    <source>
        <dbReference type="Pfam" id="PF03703"/>
    </source>
</evidence>
<dbReference type="AlphaFoldDB" id="A0A2H0UVM9"/>
<dbReference type="Proteomes" id="UP000228906">
    <property type="component" value="Unassembled WGS sequence"/>
</dbReference>
<feature type="domain" description="YdbS-like PH" evidence="2">
    <location>
        <begin position="92"/>
        <end position="167"/>
    </location>
</feature>
<evidence type="ECO:0000256" key="1">
    <source>
        <dbReference type="SAM" id="Phobius"/>
    </source>
</evidence>